<evidence type="ECO:0000313" key="3">
    <source>
        <dbReference type="Proteomes" id="UP000433788"/>
    </source>
</evidence>
<organism evidence="2 3">
    <name type="scientific">Spiribacter salilacus</name>
    <dbReference type="NCBI Taxonomy" id="2664894"/>
    <lineage>
        <taxon>Bacteria</taxon>
        <taxon>Pseudomonadati</taxon>
        <taxon>Pseudomonadota</taxon>
        <taxon>Gammaproteobacteria</taxon>
        <taxon>Chromatiales</taxon>
        <taxon>Ectothiorhodospiraceae</taxon>
        <taxon>Spiribacter</taxon>
    </lineage>
</organism>
<sequence>MEKTRSHLQHIHTVADPLIAGHIAAVLEARGIHCLVRNRHLMGGAGEIPPLEAWPEIWVDAEDVTIAKQLVDEVLAPTAPAPDDWTCERCGERIEGQFAQCWNCGGMPG</sequence>
<feature type="domain" description="DUF2007" evidence="1">
    <location>
        <begin position="12"/>
        <end position="73"/>
    </location>
</feature>
<accession>A0A6N7QMY3</accession>
<dbReference type="Pfam" id="PF09413">
    <property type="entry name" value="DUF2007"/>
    <property type="match status" value="1"/>
</dbReference>
<comment type="caution">
    <text evidence="2">The sequence shown here is derived from an EMBL/GenBank/DDBJ whole genome shotgun (WGS) entry which is preliminary data.</text>
</comment>
<dbReference type="EMBL" id="WJPP01000002">
    <property type="protein sequence ID" value="MRH77885.1"/>
    <property type="molecule type" value="Genomic_DNA"/>
</dbReference>
<dbReference type="InterPro" id="IPR011322">
    <property type="entry name" value="N-reg_PII-like_a/b"/>
</dbReference>
<evidence type="ECO:0000313" key="2">
    <source>
        <dbReference type="EMBL" id="MRH77885.1"/>
    </source>
</evidence>
<dbReference type="RefSeq" id="WP_153718941.1">
    <property type="nucleotide sequence ID" value="NZ_WJPP01000002.1"/>
</dbReference>
<protein>
    <submittedName>
        <fullName evidence="2">DUF2007 domain-containing protein</fullName>
    </submittedName>
</protein>
<dbReference type="SUPFAM" id="SSF54913">
    <property type="entry name" value="GlnB-like"/>
    <property type="match status" value="1"/>
</dbReference>
<dbReference type="Gene3D" id="3.30.70.790">
    <property type="entry name" value="UreE, C-terminal domain"/>
    <property type="match status" value="1"/>
</dbReference>
<proteinExistence type="predicted"/>
<gene>
    <name evidence="2" type="ORF">GH984_04125</name>
</gene>
<evidence type="ECO:0000259" key="1">
    <source>
        <dbReference type="Pfam" id="PF09413"/>
    </source>
</evidence>
<dbReference type="InterPro" id="IPR018551">
    <property type="entry name" value="DUF2007"/>
</dbReference>
<dbReference type="Proteomes" id="UP000433788">
    <property type="component" value="Unassembled WGS sequence"/>
</dbReference>
<name>A0A6N7QMY3_9GAMM</name>
<keyword evidence="3" id="KW-1185">Reference proteome</keyword>
<dbReference type="AlphaFoldDB" id="A0A6N7QMY3"/>
<reference evidence="2 3" key="1">
    <citation type="submission" date="2019-11" db="EMBL/GenBank/DDBJ databases">
        <authorList>
            <person name="Zhang X.Y."/>
        </authorList>
    </citation>
    <scope>NUCLEOTIDE SEQUENCE [LARGE SCALE GENOMIC DNA]</scope>
    <source>
        <strain evidence="2 3">C176</strain>
    </source>
</reference>